<gene>
    <name evidence="4" type="ORF">PSQ40_16360</name>
</gene>
<keyword evidence="5" id="KW-1185">Reference proteome</keyword>
<organism evidence="4 5">
    <name type="scientific">Curvibacter cyanobacteriorum</name>
    <dbReference type="NCBI Taxonomy" id="3026422"/>
    <lineage>
        <taxon>Bacteria</taxon>
        <taxon>Pseudomonadati</taxon>
        <taxon>Pseudomonadota</taxon>
        <taxon>Betaproteobacteria</taxon>
        <taxon>Burkholderiales</taxon>
        <taxon>Comamonadaceae</taxon>
        <taxon>Curvibacter</taxon>
    </lineage>
</organism>
<evidence type="ECO:0000256" key="3">
    <source>
        <dbReference type="SAM" id="MobiDB-lite"/>
    </source>
</evidence>
<keyword evidence="2" id="KW-0749">Sporulation</keyword>
<reference evidence="4 5" key="1">
    <citation type="submission" date="2023-02" db="EMBL/GenBank/DDBJ databases">
        <title>Bacterial whole genomic sequence of Curvibacter sp. HBC61.</title>
        <authorList>
            <person name="Le V."/>
            <person name="Ko S.-R."/>
            <person name="Ahn C.-Y."/>
            <person name="Oh H.-M."/>
        </authorList>
    </citation>
    <scope>NUCLEOTIDE SEQUENCE [LARGE SCALE GENOMIC DNA]</scope>
    <source>
        <strain evidence="4 5">HBC61</strain>
    </source>
</reference>
<evidence type="ECO:0000313" key="4">
    <source>
        <dbReference type="EMBL" id="MDD0840160.1"/>
    </source>
</evidence>
<dbReference type="Pfam" id="PF20085">
    <property type="entry name" value="TGL"/>
    <property type="match status" value="1"/>
</dbReference>
<protein>
    <submittedName>
        <fullName evidence="4">Uncharacterized protein</fullName>
    </submittedName>
</protein>
<evidence type="ECO:0000313" key="5">
    <source>
        <dbReference type="Proteomes" id="UP001528673"/>
    </source>
</evidence>
<feature type="compositionally biased region" description="Low complexity" evidence="3">
    <location>
        <begin position="1"/>
        <end position="11"/>
    </location>
</feature>
<dbReference type="EMBL" id="JAQSIP010000008">
    <property type="protein sequence ID" value="MDD0840160.1"/>
    <property type="molecule type" value="Genomic_DNA"/>
</dbReference>
<dbReference type="RefSeq" id="WP_273952930.1">
    <property type="nucleotide sequence ID" value="NZ_JAQSIP010000008.1"/>
</dbReference>
<feature type="region of interest" description="Disordered" evidence="3">
    <location>
        <begin position="1"/>
        <end position="25"/>
    </location>
</feature>
<feature type="region of interest" description="Disordered" evidence="3">
    <location>
        <begin position="152"/>
        <end position="172"/>
    </location>
</feature>
<evidence type="ECO:0000256" key="1">
    <source>
        <dbReference type="ARBA" id="ARBA00022679"/>
    </source>
</evidence>
<name>A0ABT5N1L9_9BURK</name>
<sequence>MCAAPLASMPLDPSPPPEAAPSPLGGVLLHSPRGQSLQAVHWASMRQLQQHGLASLVDVALRQAPHPATGLPEPALQITLSPTLAEHWAPQHDTRHLCHTLGLDTRHADDLAREILVAMLLSPQVLAFPSHEEWAAAIRVRQNTVRAARETRLNPDPNAPRHAADDWLQGPPHGLRLRPGRSLVAALQATLQPGRDHPGHHLSGYRASEWVLLLGLAEELQRHHPALYARLQQQFEQRPLQNCDVHQRLMRQIGHPQAPLPPHFAVPGDRLWFGQASQEEATLPDAQGTWSIYLGQGRFQHFQPGPLDASATDAPAGELGPRAPMREFARWLCPGSSDIAL</sequence>
<dbReference type="InterPro" id="IPR020916">
    <property type="entry name" value="Gln_gamma-glutamylTfrase_bac"/>
</dbReference>
<proteinExistence type="predicted"/>
<comment type="caution">
    <text evidence="4">The sequence shown here is derived from an EMBL/GenBank/DDBJ whole genome shotgun (WGS) entry which is preliminary data.</text>
</comment>
<accession>A0ABT5N1L9</accession>
<dbReference type="Proteomes" id="UP001528673">
    <property type="component" value="Unassembled WGS sequence"/>
</dbReference>
<evidence type="ECO:0000256" key="2">
    <source>
        <dbReference type="ARBA" id="ARBA00022969"/>
    </source>
</evidence>
<keyword evidence="1" id="KW-0808">Transferase</keyword>